<evidence type="ECO:0000313" key="3">
    <source>
        <dbReference type="EMBL" id="CAE8684637.1"/>
    </source>
</evidence>
<proteinExistence type="predicted"/>
<dbReference type="GO" id="GO:0030127">
    <property type="term" value="C:COPII vesicle coat"/>
    <property type="evidence" value="ECO:0007669"/>
    <property type="project" value="InterPro"/>
</dbReference>
<dbReference type="PANTHER" id="PTHR13803:SF36">
    <property type="entry name" value="TYPE A VON WILLEBRAND FACTOR DOMAIN-CONTAINING PROTEIN"/>
    <property type="match status" value="1"/>
</dbReference>
<dbReference type="Proteomes" id="UP000626109">
    <property type="component" value="Unassembled WGS sequence"/>
</dbReference>
<dbReference type="GO" id="GO:0008270">
    <property type="term" value="F:zinc ion binding"/>
    <property type="evidence" value="ECO:0007669"/>
    <property type="project" value="TreeGrafter"/>
</dbReference>
<evidence type="ECO:0000259" key="2">
    <source>
        <dbReference type="Pfam" id="PF04811"/>
    </source>
</evidence>
<dbReference type="EMBL" id="CAJNNW010026339">
    <property type="protein sequence ID" value="CAE8684637.1"/>
    <property type="molecule type" value="Genomic_DNA"/>
</dbReference>
<feature type="compositionally biased region" description="Polar residues" evidence="1">
    <location>
        <begin position="513"/>
        <end position="522"/>
    </location>
</feature>
<dbReference type="GO" id="GO:0006886">
    <property type="term" value="P:intracellular protein transport"/>
    <property type="evidence" value="ECO:0007669"/>
    <property type="project" value="InterPro"/>
</dbReference>
<sequence>MCFREVETGRLRRWTESTHQAALPSASEGKGSSCMPVLRMLEVSGCVDCDPEEVSVTSSVQCEFCGAAGAEAWHTRGISPVQEMAEGCGATYLLSTPATDELPDDSTSGLAPSMVIFCIDVSASMHTSLKVTGNGSVTRLQCVQSAVSSQLEALRKEQPDCVVVIVTFGGEVCVYTAGGNSSLVAQRAHASEADLVAKGKELGGSCTEKVADVLERLQATVGGLKPCGNTALGPALAVAVGLASCRTGSKIVLCTDGMANNGVGAIGDRNSVVPFYGDIGLRAAEEGTCISIVTMEGEDCSMENLGICADLTGGQVEMVDLQHLTLNSKVGAMLANPTLATSLKITLIVGSHCSVRDADSDETRRRGSACISVRKLGSVTARSDLTFELDTSTVLQAGAGASSLPVQLQLHYTLPSGEELLQVLTAQPLCSSSREEAEADINGTAVALWGLHKAARLAQQGTYRSARSELISTCRLLQRAMRDQAHQEAYLAFVVQAEKLDGFMRERELQEQVLGSSSTAGQNGRDDDASRSMYDNNNRK</sequence>
<feature type="domain" description="Sec23/Sec24 trunk" evidence="2">
    <location>
        <begin position="112"/>
        <end position="320"/>
    </location>
</feature>
<dbReference type="InterPro" id="IPR036465">
    <property type="entry name" value="vWFA_dom_sf"/>
</dbReference>
<gene>
    <name evidence="3" type="ORF">PGLA2088_LOCUS24037</name>
</gene>
<evidence type="ECO:0000313" key="4">
    <source>
        <dbReference type="Proteomes" id="UP000626109"/>
    </source>
</evidence>
<dbReference type="Gene3D" id="3.40.50.410">
    <property type="entry name" value="von Willebrand factor, type A domain"/>
    <property type="match status" value="1"/>
</dbReference>
<dbReference type="GO" id="GO:0000149">
    <property type="term" value="F:SNARE binding"/>
    <property type="evidence" value="ECO:0007669"/>
    <property type="project" value="TreeGrafter"/>
</dbReference>
<dbReference type="AlphaFoldDB" id="A0A813JQP6"/>
<dbReference type="GO" id="GO:0070971">
    <property type="term" value="C:endoplasmic reticulum exit site"/>
    <property type="evidence" value="ECO:0007669"/>
    <property type="project" value="TreeGrafter"/>
</dbReference>
<feature type="region of interest" description="Disordered" evidence="1">
    <location>
        <begin position="511"/>
        <end position="540"/>
    </location>
</feature>
<accession>A0A813JQP6</accession>
<reference evidence="3" key="1">
    <citation type="submission" date="2021-02" db="EMBL/GenBank/DDBJ databases">
        <authorList>
            <person name="Dougan E. K."/>
            <person name="Rhodes N."/>
            <person name="Thang M."/>
            <person name="Chan C."/>
        </authorList>
    </citation>
    <scope>NUCLEOTIDE SEQUENCE</scope>
</reference>
<comment type="caution">
    <text evidence="3">The sequence shown here is derived from an EMBL/GenBank/DDBJ whole genome shotgun (WGS) entry which is preliminary data.</text>
</comment>
<organism evidence="3 4">
    <name type="scientific">Polarella glacialis</name>
    <name type="common">Dinoflagellate</name>
    <dbReference type="NCBI Taxonomy" id="89957"/>
    <lineage>
        <taxon>Eukaryota</taxon>
        <taxon>Sar</taxon>
        <taxon>Alveolata</taxon>
        <taxon>Dinophyceae</taxon>
        <taxon>Suessiales</taxon>
        <taxon>Suessiaceae</taxon>
        <taxon>Polarella</taxon>
    </lineage>
</organism>
<evidence type="ECO:0000256" key="1">
    <source>
        <dbReference type="SAM" id="MobiDB-lite"/>
    </source>
</evidence>
<dbReference type="Pfam" id="PF04811">
    <property type="entry name" value="Sec23_trunk"/>
    <property type="match status" value="1"/>
</dbReference>
<dbReference type="InterPro" id="IPR006896">
    <property type="entry name" value="Sec23/24_trunk_dom"/>
</dbReference>
<dbReference type="InterPro" id="IPR050550">
    <property type="entry name" value="SEC23_SEC24_subfamily"/>
</dbReference>
<protein>
    <recommendedName>
        <fullName evidence="2">Sec23/Sec24 trunk domain-containing protein</fullName>
    </recommendedName>
</protein>
<dbReference type="SUPFAM" id="SSF53300">
    <property type="entry name" value="vWA-like"/>
    <property type="match status" value="1"/>
</dbReference>
<name>A0A813JQP6_POLGL</name>
<dbReference type="GO" id="GO:0090110">
    <property type="term" value="P:COPII-coated vesicle cargo loading"/>
    <property type="evidence" value="ECO:0007669"/>
    <property type="project" value="TreeGrafter"/>
</dbReference>
<dbReference type="PANTHER" id="PTHR13803">
    <property type="entry name" value="SEC24-RELATED PROTEIN"/>
    <property type="match status" value="1"/>
</dbReference>